<keyword evidence="2" id="KW-0347">Helicase</keyword>
<dbReference type="PROSITE" id="PS51199">
    <property type="entry name" value="SF4_HELICASE"/>
    <property type="match status" value="1"/>
</dbReference>
<evidence type="ECO:0000259" key="1">
    <source>
        <dbReference type="PROSITE" id="PS51199"/>
    </source>
</evidence>
<dbReference type="AlphaFoldDB" id="A0A6M3IKF6"/>
<dbReference type="SUPFAM" id="SSF52540">
    <property type="entry name" value="P-loop containing nucleoside triphosphate hydrolases"/>
    <property type="match status" value="1"/>
</dbReference>
<gene>
    <name evidence="2" type="ORF">MM415B01557_0017</name>
</gene>
<proteinExistence type="predicted"/>
<feature type="domain" description="SF4 helicase" evidence="1">
    <location>
        <begin position="145"/>
        <end position="419"/>
    </location>
</feature>
<dbReference type="PANTHER" id="PTHR30153:SF2">
    <property type="entry name" value="REPLICATIVE DNA HELICASE"/>
    <property type="match status" value="1"/>
</dbReference>
<dbReference type="PANTHER" id="PTHR30153">
    <property type="entry name" value="REPLICATIVE DNA HELICASE DNAB"/>
    <property type="match status" value="1"/>
</dbReference>
<organism evidence="2">
    <name type="scientific">viral metagenome</name>
    <dbReference type="NCBI Taxonomy" id="1070528"/>
    <lineage>
        <taxon>unclassified sequences</taxon>
        <taxon>metagenomes</taxon>
        <taxon>organismal metagenomes</taxon>
    </lineage>
</organism>
<dbReference type="GO" id="GO:0003678">
    <property type="term" value="F:DNA helicase activity"/>
    <property type="evidence" value="ECO:0007669"/>
    <property type="project" value="InterPro"/>
</dbReference>
<sequence length="419" mass="47762">MIDHQIACIISGLELDYERLIEYTPDHFLGSARKIFQTLLALHRTNPPVEESFLLVHLEEGLRKYYLKSKKQFDPDNIGDCFVKLEETFNDNQLKLLGNELRKGIISVPEKLSLIDQTMKAMESGRDLYSISVGQSFDDVLLNIEKGTPPIIPYYIEPLDMLLGGIFLGSYIVIGARTSVGKTATAIQIHKNISIDNKIPTAIITMEMQHDELTPRLICNIADINLRKFQSYNFTKKEINSIKQAGAILKDSPLYIVNIPNPNVYSILKEVRRLQKAYGIQLVTIDFIQKLLKTDNKQSELTSINNTLFLAAKELRIPMVCISQLNRSVEQDGKDKKPELIHLKESGSIEESADVVILLYRESYYNRSLQLMESQINMGDTTITDPKLNEIEFIVRKNRNGPTGTIKCMYYRDTQRIIG</sequence>
<accession>A0A6M3IKF6</accession>
<evidence type="ECO:0000313" key="2">
    <source>
        <dbReference type="EMBL" id="QJA57821.1"/>
    </source>
</evidence>
<protein>
    <submittedName>
        <fullName evidence="2">Putative helicase</fullName>
    </submittedName>
</protein>
<dbReference type="EMBL" id="MT141293">
    <property type="protein sequence ID" value="QJA57821.1"/>
    <property type="molecule type" value="Genomic_DNA"/>
</dbReference>
<dbReference type="Gene3D" id="3.40.50.300">
    <property type="entry name" value="P-loop containing nucleotide triphosphate hydrolases"/>
    <property type="match status" value="1"/>
</dbReference>
<dbReference type="GO" id="GO:0005524">
    <property type="term" value="F:ATP binding"/>
    <property type="evidence" value="ECO:0007669"/>
    <property type="project" value="InterPro"/>
</dbReference>
<dbReference type="InterPro" id="IPR027417">
    <property type="entry name" value="P-loop_NTPase"/>
</dbReference>
<keyword evidence="2" id="KW-0378">Hydrolase</keyword>
<dbReference type="GO" id="GO:0005829">
    <property type="term" value="C:cytosol"/>
    <property type="evidence" value="ECO:0007669"/>
    <property type="project" value="TreeGrafter"/>
</dbReference>
<keyword evidence="2" id="KW-0067">ATP-binding</keyword>
<keyword evidence="2" id="KW-0547">Nucleotide-binding</keyword>
<dbReference type="GO" id="GO:0006260">
    <property type="term" value="P:DNA replication"/>
    <property type="evidence" value="ECO:0007669"/>
    <property type="project" value="InterPro"/>
</dbReference>
<reference evidence="2" key="1">
    <citation type="submission" date="2020-03" db="EMBL/GenBank/DDBJ databases">
        <title>The deep terrestrial virosphere.</title>
        <authorList>
            <person name="Holmfeldt K."/>
            <person name="Nilsson E."/>
            <person name="Simone D."/>
            <person name="Lopez-Fernandez M."/>
            <person name="Wu X."/>
            <person name="de Brujin I."/>
            <person name="Lundin D."/>
            <person name="Andersson A."/>
            <person name="Bertilsson S."/>
            <person name="Dopson M."/>
        </authorList>
    </citation>
    <scope>NUCLEOTIDE SEQUENCE</scope>
    <source>
        <strain evidence="2">MM415B01557</strain>
    </source>
</reference>
<name>A0A6M3IKF6_9ZZZZ</name>
<dbReference type="Pfam" id="PF03796">
    <property type="entry name" value="DnaB_C"/>
    <property type="match status" value="1"/>
</dbReference>
<dbReference type="InterPro" id="IPR007694">
    <property type="entry name" value="DNA_helicase_DnaB-like_C"/>
</dbReference>